<feature type="non-terminal residue" evidence="1">
    <location>
        <position position="1"/>
    </location>
</feature>
<name>A0A822FX51_9BILA</name>
<sequence>WVTGITKKTTFDDLIYALLAQADLLKSSDMASSSSNSSIAGYAIVECIQSTPSSTESAVSQHIFKGRSKVIKANKNWHFD</sequence>
<comment type="caution">
    <text evidence="1">The sequence shown here is derived from an EMBL/GenBank/DDBJ whole genome shotgun (WGS) entry which is preliminary data.</text>
</comment>
<evidence type="ECO:0000313" key="1">
    <source>
        <dbReference type="EMBL" id="CAF5135339.1"/>
    </source>
</evidence>
<dbReference type="EMBL" id="CAJOBR010087639">
    <property type="protein sequence ID" value="CAF5135339.1"/>
    <property type="molecule type" value="Genomic_DNA"/>
</dbReference>
<accession>A0A822FX51</accession>
<reference evidence="1" key="1">
    <citation type="submission" date="2021-02" db="EMBL/GenBank/DDBJ databases">
        <authorList>
            <person name="Nowell W R."/>
        </authorList>
    </citation>
    <scope>NUCLEOTIDE SEQUENCE</scope>
</reference>
<dbReference type="AlphaFoldDB" id="A0A822FX51"/>
<dbReference type="Gene3D" id="3.10.20.90">
    <property type="entry name" value="Phosphatidylinositol 3-kinase Catalytic Subunit, Chain A, domain 1"/>
    <property type="match status" value="1"/>
</dbReference>
<evidence type="ECO:0000313" key="2">
    <source>
        <dbReference type="Proteomes" id="UP000663848"/>
    </source>
</evidence>
<protein>
    <submittedName>
        <fullName evidence="1">Uncharacterized protein</fullName>
    </submittedName>
</protein>
<dbReference type="Proteomes" id="UP000663848">
    <property type="component" value="Unassembled WGS sequence"/>
</dbReference>
<proteinExistence type="predicted"/>
<organism evidence="1 2">
    <name type="scientific">Rotaria socialis</name>
    <dbReference type="NCBI Taxonomy" id="392032"/>
    <lineage>
        <taxon>Eukaryota</taxon>
        <taxon>Metazoa</taxon>
        <taxon>Spiralia</taxon>
        <taxon>Gnathifera</taxon>
        <taxon>Rotifera</taxon>
        <taxon>Eurotatoria</taxon>
        <taxon>Bdelloidea</taxon>
        <taxon>Philodinida</taxon>
        <taxon>Philodinidae</taxon>
        <taxon>Rotaria</taxon>
    </lineage>
</organism>
<feature type="non-terminal residue" evidence="1">
    <location>
        <position position="80"/>
    </location>
</feature>
<gene>
    <name evidence="1" type="ORF">QYT958_LOCUS47207</name>
</gene>